<keyword evidence="4" id="KW-0479">Metal-binding</keyword>
<dbReference type="PANTHER" id="PTHR33653:SF1">
    <property type="entry name" value="RIBONUCLEASE VAPC2"/>
    <property type="match status" value="1"/>
</dbReference>
<proteinExistence type="inferred from homology"/>
<dbReference type="Proteomes" id="UP001371224">
    <property type="component" value="Unassembled WGS sequence"/>
</dbReference>
<reference evidence="8 9" key="1">
    <citation type="submission" date="2024-02" db="EMBL/GenBank/DDBJ databases">
        <authorList>
            <person name="Saticioglu I.B."/>
        </authorList>
    </citation>
    <scope>NUCLEOTIDE SEQUENCE [LARGE SCALE GENOMIC DNA]</scope>
    <source>
        <strain evidence="8 9">Mu-80</strain>
    </source>
</reference>
<evidence type="ECO:0000256" key="6">
    <source>
        <dbReference type="ARBA" id="ARBA00022842"/>
    </source>
</evidence>
<keyword evidence="9" id="KW-1185">Reference proteome</keyword>
<gene>
    <name evidence="8" type="ORF">WDU99_15290</name>
</gene>
<comment type="caution">
    <text evidence="8">The sequence shown here is derived from an EMBL/GenBank/DDBJ whole genome shotgun (WGS) entry which is preliminary data.</text>
</comment>
<keyword evidence="3" id="KW-0540">Nuclease</keyword>
<comment type="cofactor">
    <cofactor evidence="1">
        <name>Mg(2+)</name>
        <dbReference type="ChEBI" id="CHEBI:18420"/>
    </cofactor>
</comment>
<evidence type="ECO:0000256" key="2">
    <source>
        <dbReference type="ARBA" id="ARBA00022649"/>
    </source>
</evidence>
<accession>A0ABU8LEU3</accession>
<keyword evidence="5" id="KW-0378">Hydrolase</keyword>
<dbReference type="RefSeq" id="WP_337333322.1">
    <property type="nucleotide sequence ID" value="NZ_JBBDGM010000016.1"/>
</dbReference>
<dbReference type="SUPFAM" id="SSF88723">
    <property type="entry name" value="PIN domain-like"/>
    <property type="match status" value="1"/>
</dbReference>
<organism evidence="8 9">
    <name type="scientific">Microbacterium bandirmense</name>
    <dbReference type="NCBI Taxonomy" id="3122050"/>
    <lineage>
        <taxon>Bacteria</taxon>
        <taxon>Bacillati</taxon>
        <taxon>Actinomycetota</taxon>
        <taxon>Actinomycetes</taxon>
        <taxon>Micrococcales</taxon>
        <taxon>Microbacteriaceae</taxon>
        <taxon>Microbacterium</taxon>
    </lineage>
</organism>
<evidence type="ECO:0000256" key="1">
    <source>
        <dbReference type="ARBA" id="ARBA00001946"/>
    </source>
</evidence>
<dbReference type="EMBL" id="JBBDGM010000016">
    <property type="protein sequence ID" value="MEJ1089678.1"/>
    <property type="molecule type" value="Genomic_DNA"/>
</dbReference>
<evidence type="ECO:0000313" key="8">
    <source>
        <dbReference type="EMBL" id="MEJ1089678.1"/>
    </source>
</evidence>
<protein>
    <submittedName>
        <fullName evidence="8">Uncharacterized protein</fullName>
    </submittedName>
</protein>
<dbReference type="InterPro" id="IPR050556">
    <property type="entry name" value="Type_II_TA_system_RNase"/>
</dbReference>
<comment type="similarity">
    <text evidence="7">Belongs to the PINc/VapC protein family.</text>
</comment>
<keyword evidence="2" id="KW-1277">Toxin-antitoxin system</keyword>
<evidence type="ECO:0000256" key="5">
    <source>
        <dbReference type="ARBA" id="ARBA00022801"/>
    </source>
</evidence>
<dbReference type="Gene3D" id="3.40.50.1010">
    <property type="entry name" value="5'-nuclease"/>
    <property type="match status" value="1"/>
</dbReference>
<name>A0ABU8LEU3_9MICO</name>
<sequence>MRLIHLVDNSVLQRVHRSPDVAQALVALLEHGDLGACLPQLLEEGCSARGADEHAALMRASRVAKVFLPPDERVAGIAVDMQARLFAQGIGRSVGVSDLQIAATAIRHTSVDQRVVVVHYDADFENIARVWPEFLHRWIVPRGTVD</sequence>
<keyword evidence="6" id="KW-0460">Magnesium</keyword>
<dbReference type="PANTHER" id="PTHR33653">
    <property type="entry name" value="RIBONUCLEASE VAPC2"/>
    <property type="match status" value="1"/>
</dbReference>
<evidence type="ECO:0000256" key="4">
    <source>
        <dbReference type="ARBA" id="ARBA00022723"/>
    </source>
</evidence>
<dbReference type="InterPro" id="IPR029060">
    <property type="entry name" value="PIN-like_dom_sf"/>
</dbReference>
<evidence type="ECO:0000256" key="7">
    <source>
        <dbReference type="ARBA" id="ARBA00038093"/>
    </source>
</evidence>
<evidence type="ECO:0000313" key="9">
    <source>
        <dbReference type="Proteomes" id="UP001371224"/>
    </source>
</evidence>
<evidence type="ECO:0000256" key="3">
    <source>
        <dbReference type="ARBA" id="ARBA00022722"/>
    </source>
</evidence>